<proteinExistence type="predicted"/>
<dbReference type="SUPFAM" id="SSF50630">
    <property type="entry name" value="Acid proteases"/>
    <property type="match status" value="1"/>
</dbReference>
<organism evidence="1 2">
    <name type="scientific">Meloidogyne hapla</name>
    <name type="common">Root-knot nematode worm</name>
    <dbReference type="NCBI Taxonomy" id="6305"/>
    <lineage>
        <taxon>Eukaryota</taxon>
        <taxon>Metazoa</taxon>
        <taxon>Ecdysozoa</taxon>
        <taxon>Nematoda</taxon>
        <taxon>Chromadorea</taxon>
        <taxon>Rhabditida</taxon>
        <taxon>Tylenchina</taxon>
        <taxon>Tylenchomorpha</taxon>
        <taxon>Tylenchoidea</taxon>
        <taxon>Meloidogynidae</taxon>
        <taxon>Meloidogyninae</taxon>
        <taxon>Meloidogyne</taxon>
    </lineage>
</organism>
<dbReference type="AlphaFoldDB" id="A0A1I8BDV7"/>
<sequence>MTLIVVKINEQKCRAIIATNFTHSFCGSKLIKNMGIMAQQLINSPKVTTSDGTPIEFIGEVEVFIEIGPWKSNGMIPLLVAWDCPADMLIGNDLINVRGN</sequence>
<accession>A0A1I8BDV7</accession>
<evidence type="ECO:0000313" key="2">
    <source>
        <dbReference type="WBParaSite" id="MhA1_Contig1949.frz3.gene1"/>
    </source>
</evidence>
<keyword evidence="1" id="KW-1185">Reference proteome</keyword>
<name>A0A1I8BDV7_MELHA</name>
<dbReference type="InterPro" id="IPR021109">
    <property type="entry name" value="Peptidase_aspartic_dom_sf"/>
</dbReference>
<evidence type="ECO:0000313" key="1">
    <source>
        <dbReference type="Proteomes" id="UP000095281"/>
    </source>
</evidence>
<dbReference type="WBParaSite" id="MhA1_Contig1949.frz3.gene1">
    <property type="protein sequence ID" value="MhA1_Contig1949.frz3.gene1"/>
    <property type="gene ID" value="MhA1_Contig1949.frz3.gene1"/>
</dbReference>
<reference evidence="2" key="1">
    <citation type="submission" date="2016-11" db="UniProtKB">
        <authorList>
            <consortium name="WormBaseParasite"/>
        </authorList>
    </citation>
    <scope>IDENTIFICATION</scope>
</reference>
<dbReference type="Gene3D" id="2.40.70.10">
    <property type="entry name" value="Acid Proteases"/>
    <property type="match status" value="1"/>
</dbReference>
<dbReference type="Proteomes" id="UP000095281">
    <property type="component" value="Unplaced"/>
</dbReference>
<protein>
    <submittedName>
        <fullName evidence="2">Uncharacterized protein</fullName>
    </submittedName>
</protein>